<evidence type="ECO:0000313" key="2">
    <source>
        <dbReference type="EMBL" id="PMS25983.1"/>
    </source>
</evidence>
<evidence type="ECO:0000313" key="3">
    <source>
        <dbReference type="Proteomes" id="UP000235659"/>
    </source>
</evidence>
<dbReference type="EMBL" id="CADIJZ010000027">
    <property type="protein sequence ID" value="CAB3730820.1"/>
    <property type="molecule type" value="Genomic_DNA"/>
</dbReference>
<dbReference type="OrthoDB" id="9111646at2"/>
<dbReference type="RefSeq" id="WP_102635309.1">
    <property type="nucleotide sequence ID" value="NZ_CADIJZ010000027.1"/>
</dbReference>
<evidence type="ECO:0000313" key="1">
    <source>
        <dbReference type="EMBL" id="CAB3730820.1"/>
    </source>
</evidence>
<reference evidence="1 4" key="2">
    <citation type="submission" date="2020-04" db="EMBL/GenBank/DDBJ databases">
        <authorList>
            <person name="De Canck E."/>
        </authorList>
    </citation>
    <scope>NUCLEOTIDE SEQUENCE [LARGE SCALE GENOMIC DNA]</scope>
    <source>
        <strain evidence="1 4">LMG 27174</strain>
    </source>
</reference>
<evidence type="ECO:0000313" key="4">
    <source>
        <dbReference type="Proteomes" id="UP000494205"/>
    </source>
</evidence>
<sequence>MKAVWDPVKLRVDGWCTRQPVCGDEIRTRTGRRYRILETHYRGERLARVDCVVLPKDADLQGVVFDWHWTPRRRNR</sequence>
<dbReference type="AlphaFoldDB" id="A0A2N7W998"/>
<keyword evidence="3" id="KW-1185">Reference proteome</keyword>
<proteinExistence type="predicted"/>
<protein>
    <submittedName>
        <fullName evidence="1">Uncharacterized protein</fullName>
    </submittedName>
</protein>
<accession>A0A2N7W998</accession>
<dbReference type="EMBL" id="PNXY01000026">
    <property type="protein sequence ID" value="PMS25983.1"/>
    <property type="molecule type" value="Genomic_DNA"/>
</dbReference>
<reference evidence="2 3" key="1">
    <citation type="submission" date="2018-01" db="EMBL/GenBank/DDBJ databases">
        <title>Whole genome analyses suggest that Burkholderia sensu lato contains two further novel genera in the rhizoxinica-symbiotica group Mycetohabitans gen. nov., and Trinickia gen. nov.: implications for the evolution of diazotrophy and nodulation in the Burkholderiaceae.</title>
        <authorList>
            <person name="Estrada-de los Santos P."/>
            <person name="Palmer M."/>
            <person name="Chavez-Ramirez B."/>
            <person name="Beukes C."/>
            <person name="Steenkamp E.T."/>
            <person name="Hirsch A.M."/>
            <person name="Manyaka P."/>
            <person name="Maluk M."/>
            <person name="Lafos M."/>
            <person name="Crook M."/>
            <person name="Gross E."/>
            <person name="Simon M.F."/>
            <person name="Bueno dos Reis Junior F."/>
            <person name="Poole P.S."/>
            <person name="Venter S.N."/>
            <person name="James E.K."/>
        </authorList>
    </citation>
    <scope>NUCLEOTIDE SEQUENCE [LARGE SCALE GENOMIC DNA]</scope>
    <source>
        <strain evidence="2 3">WSM 3937</strain>
    </source>
</reference>
<gene>
    <name evidence="2" type="ORF">C0Z16_28020</name>
    <name evidence="1" type="ORF">LMG27174_05781</name>
</gene>
<organism evidence="1 4">
    <name type="scientific">Paraburkholderia rhynchosiae</name>
    <dbReference type="NCBI Taxonomy" id="487049"/>
    <lineage>
        <taxon>Bacteria</taxon>
        <taxon>Pseudomonadati</taxon>
        <taxon>Pseudomonadota</taxon>
        <taxon>Betaproteobacteria</taxon>
        <taxon>Burkholderiales</taxon>
        <taxon>Burkholderiaceae</taxon>
        <taxon>Paraburkholderia</taxon>
    </lineage>
</organism>
<dbReference type="Proteomes" id="UP000235659">
    <property type="component" value="Unassembled WGS sequence"/>
</dbReference>
<name>A0A2N7W998_9BURK</name>
<dbReference type="Proteomes" id="UP000494205">
    <property type="component" value="Unassembled WGS sequence"/>
</dbReference>